<dbReference type="RefSeq" id="WP_091698080.1">
    <property type="nucleotide sequence ID" value="NZ_FPBF01000010.1"/>
</dbReference>
<evidence type="ECO:0000313" key="1">
    <source>
        <dbReference type="EMBL" id="SFU18984.1"/>
    </source>
</evidence>
<sequence length="241" mass="27882">MKKINFGCVGKIKLNSYHPLCKNDFGRNAIKGFGFHPFVDGSCRREPDFENLYPSITGLCRQNSFAPKLWPNDIVIYMSLDSEGNSTSKYSLVAILKVIERFETHFNAYQWYRDNDLKTPNNCMVEGNPPIPFEMTVSTYTSQKDITRFKKYALDKQKAMGERIVNKWNDEYQIKSEKWPTFIVTKPFFNAVYEDLKPPIIEHKDFVRIMGRVPNTRTPNNLSVSELIGFCNLAGIKPLIK</sequence>
<evidence type="ECO:0008006" key="3">
    <source>
        <dbReference type="Google" id="ProtNLM"/>
    </source>
</evidence>
<dbReference type="AlphaFoldDB" id="A0A1I7E4X8"/>
<dbReference type="Proteomes" id="UP000199673">
    <property type="component" value="Unassembled WGS sequence"/>
</dbReference>
<organism evidence="1 2">
    <name type="scientific">Algoriphagus locisalis</name>
    <dbReference type="NCBI Taxonomy" id="305507"/>
    <lineage>
        <taxon>Bacteria</taxon>
        <taxon>Pseudomonadati</taxon>
        <taxon>Bacteroidota</taxon>
        <taxon>Cytophagia</taxon>
        <taxon>Cytophagales</taxon>
        <taxon>Cyclobacteriaceae</taxon>
        <taxon>Algoriphagus</taxon>
    </lineage>
</organism>
<evidence type="ECO:0000313" key="2">
    <source>
        <dbReference type="Proteomes" id="UP000199673"/>
    </source>
</evidence>
<gene>
    <name evidence="1" type="ORF">SAMN04489724_0073</name>
</gene>
<reference evidence="2" key="1">
    <citation type="submission" date="2016-10" db="EMBL/GenBank/DDBJ databases">
        <authorList>
            <person name="Varghese N."/>
            <person name="Submissions S."/>
        </authorList>
    </citation>
    <scope>NUCLEOTIDE SEQUENCE [LARGE SCALE GENOMIC DNA]</scope>
    <source>
        <strain evidence="2">DSM 23445</strain>
    </source>
</reference>
<dbReference type="EMBL" id="FPBF01000010">
    <property type="protein sequence ID" value="SFU18984.1"/>
    <property type="molecule type" value="Genomic_DNA"/>
</dbReference>
<proteinExistence type="predicted"/>
<dbReference type="STRING" id="305507.SAMN04489724_0073"/>
<dbReference type="OrthoDB" id="9806724at2"/>
<name>A0A1I7E4X8_9BACT</name>
<keyword evidence="2" id="KW-1185">Reference proteome</keyword>
<protein>
    <recommendedName>
        <fullName evidence="3">Nucleotide modification associated domain-containing protein</fullName>
    </recommendedName>
</protein>
<accession>A0A1I7E4X8</accession>